<sequence>MSEKSKAFESEAESQNLELHEAKKMTIGEAVRKDSELKAGITEDDSVLDKYIKRHRNEVSSQKFDAKYMELDTASLDNFIKKQREELSKAGLVDVEPVDEASTEEKPAGETSFIEPLAARADTSAAATDSASDFTGQPADDAVSERPAEVESILSDSYASRRSKKKKPLFAILLALLTLAASAFALNYIYQLSKHKPQPKATISKKARSKTSTVNQTNKTKANAKVFEDLYKTFFTDNDKTTLKNSAFDQLPDLEAALKRLEGTAYYDKAKEKVTGLKKQVTAIQAVNGKFTTAAIVNGEKVAAEVKADANFDDLASDTLTTGNAKLDSLLQSSIKAGREQLASRSATQAASTPAASALPASPAAPQAPAVPAPAAPMYGITGYDPSILQRDLSRVPYNQAMIADTGNPAWAFNPGVLERIVATSQARGYISGNDYILEPVNIINGNGYYNMFKPDGTYLFSLNCKTGYFVGNGKGHAEDLDY</sequence>
<evidence type="ECO:0000313" key="5">
    <source>
        <dbReference type="EMBL" id="SUN47878.1"/>
    </source>
</evidence>
<keyword evidence="1" id="KW-0472">Membrane</keyword>
<dbReference type="InterPro" id="IPR030858">
    <property type="entry name" value="MapZ"/>
</dbReference>
<dbReference type="InterPro" id="IPR040532">
    <property type="entry name" value="MapZ_C2"/>
</dbReference>
<accession>A0A380JUD9</accession>
<evidence type="ECO:0000259" key="3">
    <source>
        <dbReference type="Pfam" id="PF18041"/>
    </source>
</evidence>
<feature type="domain" description="MapZ extracellular" evidence="3">
    <location>
        <begin position="209"/>
        <end position="336"/>
    </location>
</feature>
<dbReference type="GO" id="GO:0005886">
    <property type="term" value="C:plasma membrane"/>
    <property type="evidence" value="ECO:0007669"/>
    <property type="project" value="UniProtKB-SubCell"/>
</dbReference>
<dbReference type="InterPro" id="IPR041295">
    <property type="entry name" value="MapZ_EC1"/>
</dbReference>
<evidence type="ECO:0000313" key="6">
    <source>
        <dbReference type="Proteomes" id="UP000254461"/>
    </source>
</evidence>
<keyword evidence="1" id="KW-0132">Cell division</keyword>
<evidence type="ECO:0000256" key="2">
    <source>
        <dbReference type="SAM" id="MobiDB-lite"/>
    </source>
</evidence>
<dbReference type="EMBL" id="UHFF01000002">
    <property type="protein sequence ID" value="SUN47878.1"/>
    <property type="molecule type" value="Genomic_DNA"/>
</dbReference>
<evidence type="ECO:0000259" key="4">
    <source>
        <dbReference type="Pfam" id="PF18708"/>
    </source>
</evidence>
<protein>
    <recommendedName>
        <fullName evidence="1">Mid-cell-anchored protein Z</fullName>
    </recommendedName>
</protein>
<comment type="similarity">
    <text evidence="1">Belongs to the MapZ family.</text>
</comment>
<dbReference type="GO" id="GO:0051301">
    <property type="term" value="P:cell division"/>
    <property type="evidence" value="ECO:0007669"/>
    <property type="project" value="UniProtKB-UniRule"/>
</dbReference>
<dbReference type="Proteomes" id="UP000254461">
    <property type="component" value="Unassembled WGS sequence"/>
</dbReference>
<feature type="compositionally biased region" description="Low complexity" evidence="2">
    <location>
        <begin position="343"/>
        <end position="367"/>
    </location>
</feature>
<feature type="region of interest" description="Disordered" evidence="2">
    <location>
        <begin position="95"/>
        <end position="148"/>
    </location>
</feature>
<feature type="domain" description="MapZ extracellular C-terminal" evidence="4">
    <location>
        <begin position="395"/>
        <end position="473"/>
    </location>
</feature>
<organism evidence="5 6">
    <name type="scientific">Streptococcus equi subsp. equi</name>
    <dbReference type="NCBI Taxonomy" id="148942"/>
    <lineage>
        <taxon>Bacteria</taxon>
        <taxon>Bacillati</taxon>
        <taxon>Bacillota</taxon>
        <taxon>Bacilli</taxon>
        <taxon>Lactobacillales</taxon>
        <taxon>Streptococcaceae</taxon>
        <taxon>Streptococcus</taxon>
    </lineage>
</organism>
<dbReference type="RefSeq" id="WP_115251246.1">
    <property type="nucleotide sequence ID" value="NZ_UHFF01000002.1"/>
</dbReference>
<dbReference type="Pfam" id="PF18041">
    <property type="entry name" value="MapZ_EC1"/>
    <property type="match status" value="1"/>
</dbReference>
<dbReference type="HAMAP" id="MF_01941">
    <property type="entry name" value="MapZ"/>
    <property type="match status" value="1"/>
</dbReference>
<dbReference type="AlphaFoldDB" id="A0A380JUD9"/>
<feature type="transmembrane region" description="Helical" evidence="1">
    <location>
        <begin position="169"/>
        <end position="190"/>
    </location>
</feature>
<keyword evidence="1" id="KW-1133">Transmembrane helix</keyword>
<keyword evidence="1" id="KW-0812">Transmembrane</keyword>
<dbReference type="Pfam" id="PF18708">
    <property type="entry name" value="MapZ_C2"/>
    <property type="match status" value="1"/>
</dbReference>
<reference evidence="5 6" key="1">
    <citation type="submission" date="2018-06" db="EMBL/GenBank/DDBJ databases">
        <authorList>
            <consortium name="Pathogen Informatics"/>
            <person name="Doyle S."/>
        </authorList>
    </citation>
    <scope>NUCLEOTIDE SEQUENCE [LARGE SCALE GENOMIC DNA]</scope>
    <source>
        <strain evidence="5 6">NCTC12092</strain>
    </source>
</reference>
<proteinExistence type="inferred from homology"/>
<keyword evidence="1" id="KW-0131">Cell cycle</keyword>
<keyword evidence="1" id="KW-1003">Cell membrane</keyword>
<evidence type="ECO:0000256" key="1">
    <source>
        <dbReference type="HAMAP-Rule" id="MF_01941"/>
    </source>
</evidence>
<comment type="subunit">
    <text evidence="1">Interacts with FtsZ.</text>
</comment>
<comment type="subcellular location">
    <subcellularLocation>
        <location evidence="1">Cell membrane</location>
        <topology evidence="1">Single-pass membrane protein</topology>
    </subcellularLocation>
    <text evidence="1">In newborn cells, forms a ring positioned at mid-cell. Soon after cell division starts and the cells begin elongating, the ring splits into two rings that, as elongation proceeds, move along and mark the future division sites.</text>
</comment>
<feature type="region of interest" description="Disordered" evidence="2">
    <location>
        <begin position="1"/>
        <end position="21"/>
    </location>
</feature>
<comment type="function">
    <text evidence="1">Early cell division protein that marks the future cell division site and supports proper FtsZ ring positioning.</text>
</comment>
<name>A0A380JUD9_9STRE</name>
<gene>
    <name evidence="1" type="primary">mapZ</name>
    <name evidence="5" type="ORF">NCTC12092_01583</name>
</gene>
<feature type="compositionally biased region" description="Low complexity" evidence="2">
    <location>
        <begin position="118"/>
        <end position="135"/>
    </location>
</feature>
<feature type="region of interest" description="Disordered" evidence="2">
    <location>
        <begin position="342"/>
        <end position="367"/>
    </location>
</feature>